<name>A0A1C9W7R9_9GAMM</name>
<dbReference type="Pfam" id="PF06035">
    <property type="entry name" value="Peptidase_C93"/>
    <property type="match status" value="1"/>
</dbReference>
<evidence type="ECO:0000313" key="2">
    <source>
        <dbReference type="Proteomes" id="UP000095672"/>
    </source>
</evidence>
<accession>A0A1C9W7R9</accession>
<dbReference type="KEGG" id="micc:AUP74_01759"/>
<dbReference type="EMBL" id="CP014143">
    <property type="protein sequence ID" value="AOS97190.1"/>
    <property type="molecule type" value="Genomic_DNA"/>
</dbReference>
<reference evidence="2" key="1">
    <citation type="submission" date="2016-01" db="EMBL/GenBank/DDBJ databases">
        <title>Complete genome sequence of Microbulbifer sp. CCB-MM1, a halophile isolated from Matang Mangrove Forest, Perak.</title>
        <authorList>
            <person name="Moh T.H."/>
            <person name="Dinesh B."/>
            <person name="Lau N.-S."/>
            <person name="Go F."/>
            <person name="Alexander Chong S.-C."/>
        </authorList>
    </citation>
    <scope>NUCLEOTIDE SEQUENCE [LARGE SCALE GENOMIC DNA]</scope>
    <source>
        <strain evidence="2">CCB-MM1</strain>
    </source>
</reference>
<dbReference type="STRING" id="1769779.AUP74_01759"/>
<dbReference type="PANTHER" id="PTHR39327:SF1">
    <property type="entry name" value="BLR5470 PROTEIN"/>
    <property type="match status" value="1"/>
</dbReference>
<sequence length="238" mass="26746">MQVRNQSLPRSFRSVVLLGTRSLLLATFTLGLLFAAEAMPANTPLIPPGLVGQMEARFGSGAGRHLQHWDRFIRVQTGGSAQQRLKRVNRYLNRVPFVEDTAHWGVEDYWATPVEFVASQGGDCEDFVIAKLFTLQAVEIPPAQLRLMYVNALERNQAHMVLLYTPAPGVVPLVLDNLTNTVAPADQRKDLEPVYSFNSAGIWLQPLSAQPQQVRDYSGSLMWEDLRRRLRSEGLDIY</sequence>
<protein>
    <recommendedName>
        <fullName evidence="3">Transglutaminase-like domain protein</fullName>
    </recommendedName>
</protein>
<dbReference type="PANTHER" id="PTHR39327">
    <property type="match status" value="1"/>
</dbReference>
<keyword evidence="2" id="KW-1185">Reference proteome</keyword>
<proteinExistence type="predicted"/>
<evidence type="ECO:0008006" key="3">
    <source>
        <dbReference type="Google" id="ProtNLM"/>
    </source>
</evidence>
<dbReference type="InterPro" id="IPR010319">
    <property type="entry name" value="Transglutaminase-like_Cys_pept"/>
</dbReference>
<evidence type="ECO:0000313" key="1">
    <source>
        <dbReference type="EMBL" id="AOS97190.1"/>
    </source>
</evidence>
<organism evidence="1 2">
    <name type="scientific">Microbulbifer aggregans</name>
    <dbReference type="NCBI Taxonomy" id="1769779"/>
    <lineage>
        <taxon>Bacteria</taxon>
        <taxon>Pseudomonadati</taxon>
        <taxon>Pseudomonadota</taxon>
        <taxon>Gammaproteobacteria</taxon>
        <taxon>Cellvibrionales</taxon>
        <taxon>Microbulbiferaceae</taxon>
        <taxon>Microbulbifer</taxon>
    </lineage>
</organism>
<dbReference type="Proteomes" id="UP000095672">
    <property type="component" value="Chromosome"/>
</dbReference>
<dbReference type="AlphaFoldDB" id="A0A1C9W7R9"/>
<gene>
    <name evidence="1" type="ORF">AUP74_01759</name>
</gene>
<dbReference type="Gene3D" id="3.10.620.30">
    <property type="match status" value="1"/>
</dbReference>